<organism evidence="3 4">
    <name type="scientific">Streptomyces dengpaensis</name>
    <dbReference type="NCBI Taxonomy" id="2049881"/>
    <lineage>
        <taxon>Bacteria</taxon>
        <taxon>Bacillati</taxon>
        <taxon>Actinomycetota</taxon>
        <taxon>Actinomycetes</taxon>
        <taxon>Kitasatosporales</taxon>
        <taxon>Streptomycetaceae</taxon>
        <taxon>Streptomyces</taxon>
    </lineage>
</organism>
<protein>
    <recommendedName>
        <fullName evidence="2">DUF6924 domain-containing protein</fullName>
    </recommendedName>
</protein>
<evidence type="ECO:0000313" key="4">
    <source>
        <dbReference type="Proteomes" id="UP000238413"/>
    </source>
</evidence>
<dbReference type="InterPro" id="IPR053832">
    <property type="entry name" value="DUF6924"/>
</dbReference>
<dbReference type="EMBL" id="CP026652">
    <property type="protein sequence ID" value="AVH54819.1"/>
    <property type="molecule type" value="Genomic_DNA"/>
</dbReference>
<gene>
    <name evidence="3" type="ORF">C4B68_02275</name>
</gene>
<feature type="domain" description="DUF6924" evidence="2">
    <location>
        <begin position="22"/>
        <end position="55"/>
    </location>
</feature>
<sequence length="92" mass="10064">MLAAIALFLGLWRRAGAQGGYRLHDIHAHLSIGNLGFDEYAAWAHDDLEGIYRSFGGACWHGQALRASDNRAGRSAGRPPLRRVRTVPGENP</sequence>
<name>A0ABM6SKA7_9ACTN</name>
<dbReference type="Pfam" id="PF21962">
    <property type="entry name" value="DUF6924"/>
    <property type="match status" value="1"/>
</dbReference>
<feature type="region of interest" description="Disordered" evidence="1">
    <location>
        <begin position="68"/>
        <end position="92"/>
    </location>
</feature>
<evidence type="ECO:0000259" key="2">
    <source>
        <dbReference type="Pfam" id="PF21962"/>
    </source>
</evidence>
<keyword evidence="4" id="KW-1185">Reference proteome</keyword>
<evidence type="ECO:0000313" key="3">
    <source>
        <dbReference type="EMBL" id="AVH54819.1"/>
    </source>
</evidence>
<dbReference type="Proteomes" id="UP000238413">
    <property type="component" value="Chromosome"/>
</dbReference>
<evidence type="ECO:0000256" key="1">
    <source>
        <dbReference type="SAM" id="MobiDB-lite"/>
    </source>
</evidence>
<reference evidence="3 4" key="1">
    <citation type="submission" date="2018-02" db="EMBL/GenBank/DDBJ databases">
        <title>Complete genome sequence of Streptomyces dengpaensis, the producer of angucyclines.</title>
        <authorList>
            <person name="Yumei L."/>
        </authorList>
    </citation>
    <scope>NUCLEOTIDE SEQUENCE [LARGE SCALE GENOMIC DNA]</scope>
    <source>
        <strain evidence="3 4">XZHG99</strain>
    </source>
</reference>
<proteinExistence type="predicted"/>
<accession>A0ABM6SKA7</accession>